<evidence type="ECO:0000313" key="4">
    <source>
        <dbReference type="Proteomes" id="UP000663870"/>
    </source>
</evidence>
<dbReference type="EMBL" id="CAJNOH010012213">
    <property type="protein sequence ID" value="CAF1533128.1"/>
    <property type="molecule type" value="Genomic_DNA"/>
</dbReference>
<gene>
    <name evidence="2" type="ORF">JXQ802_LOCUS56874</name>
    <name evidence="1" type="ORF">PYM288_LOCUS40292</name>
</gene>
<evidence type="ECO:0000313" key="3">
    <source>
        <dbReference type="Proteomes" id="UP000663854"/>
    </source>
</evidence>
<evidence type="ECO:0000313" key="2">
    <source>
        <dbReference type="EMBL" id="CAF1666393.1"/>
    </source>
</evidence>
<dbReference type="EMBL" id="CAJNOL010014085">
    <property type="protein sequence ID" value="CAF1666393.1"/>
    <property type="molecule type" value="Genomic_DNA"/>
</dbReference>
<name>A0A815VVV0_9BILA</name>
<evidence type="ECO:0000313" key="1">
    <source>
        <dbReference type="EMBL" id="CAF1533128.1"/>
    </source>
</evidence>
<organism evidence="1 3">
    <name type="scientific">Rotaria sordida</name>
    <dbReference type="NCBI Taxonomy" id="392033"/>
    <lineage>
        <taxon>Eukaryota</taxon>
        <taxon>Metazoa</taxon>
        <taxon>Spiralia</taxon>
        <taxon>Gnathifera</taxon>
        <taxon>Rotifera</taxon>
        <taxon>Eurotatoria</taxon>
        <taxon>Bdelloidea</taxon>
        <taxon>Philodinida</taxon>
        <taxon>Philodinidae</taxon>
        <taxon>Rotaria</taxon>
    </lineage>
</organism>
<dbReference type="Proteomes" id="UP000663854">
    <property type="component" value="Unassembled WGS sequence"/>
</dbReference>
<keyword evidence="4" id="KW-1185">Reference proteome</keyword>
<dbReference type="Proteomes" id="UP000663870">
    <property type="component" value="Unassembled WGS sequence"/>
</dbReference>
<accession>A0A815VVV0</accession>
<dbReference type="AlphaFoldDB" id="A0A815VVV0"/>
<protein>
    <submittedName>
        <fullName evidence="1">Uncharacterized protein</fullName>
    </submittedName>
</protein>
<proteinExistence type="predicted"/>
<reference evidence="1" key="1">
    <citation type="submission" date="2021-02" db="EMBL/GenBank/DDBJ databases">
        <authorList>
            <person name="Nowell W R."/>
        </authorList>
    </citation>
    <scope>NUCLEOTIDE SEQUENCE</scope>
</reference>
<comment type="caution">
    <text evidence="1">The sequence shown here is derived from an EMBL/GenBank/DDBJ whole genome shotgun (WGS) entry which is preliminary data.</text>
</comment>
<sequence length="101" mass="11127">MYYTRKYSRTTSIRSDDQINNSLPAKRLSIPACDQSSKPAAVVTLSSSPVDTTDVTRHRHHVIPSCDTSNIPNQQISIASTSSINIKPVVQISNFPINTNQ</sequence>